<comment type="caution">
    <text evidence="1">The sequence shown here is derived from an EMBL/GenBank/DDBJ whole genome shotgun (WGS) entry which is preliminary data.</text>
</comment>
<organism evidence="1 2">
    <name type="scientific">Artemisia annua</name>
    <name type="common">Sweet wormwood</name>
    <dbReference type="NCBI Taxonomy" id="35608"/>
    <lineage>
        <taxon>Eukaryota</taxon>
        <taxon>Viridiplantae</taxon>
        <taxon>Streptophyta</taxon>
        <taxon>Embryophyta</taxon>
        <taxon>Tracheophyta</taxon>
        <taxon>Spermatophyta</taxon>
        <taxon>Magnoliopsida</taxon>
        <taxon>eudicotyledons</taxon>
        <taxon>Gunneridae</taxon>
        <taxon>Pentapetalae</taxon>
        <taxon>asterids</taxon>
        <taxon>campanulids</taxon>
        <taxon>Asterales</taxon>
        <taxon>Asteraceae</taxon>
        <taxon>Asteroideae</taxon>
        <taxon>Anthemideae</taxon>
        <taxon>Artemisiinae</taxon>
        <taxon>Artemisia</taxon>
    </lineage>
</organism>
<reference evidence="1 2" key="1">
    <citation type="journal article" date="2018" name="Mol. Plant">
        <title>The genome of Artemisia annua provides insight into the evolution of Asteraceae family and artemisinin biosynthesis.</title>
        <authorList>
            <person name="Shen Q."/>
            <person name="Zhang L."/>
            <person name="Liao Z."/>
            <person name="Wang S."/>
            <person name="Yan T."/>
            <person name="Shi P."/>
            <person name="Liu M."/>
            <person name="Fu X."/>
            <person name="Pan Q."/>
            <person name="Wang Y."/>
            <person name="Lv Z."/>
            <person name="Lu X."/>
            <person name="Zhang F."/>
            <person name="Jiang W."/>
            <person name="Ma Y."/>
            <person name="Chen M."/>
            <person name="Hao X."/>
            <person name="Li L."/>
            <person name="Tang Y."/>
            <person name="Lv G."/>
            <person name="Zhou Y."/>
            <person name="Sun X."/>
            <person name="Brodelius P.E."/>
            <person name="Rose J.K.C."/>
            <person name="Tang K."/>
        </authorList>
    </citation>
    <scope>NUCLEOTIDE SEQUENCE [LARGE SCALE GENOMIC DNA]</scope>
    <source>
        <strain evidence="2">cv. Huhao1</strain>
        <tissue evidence="1">Leaf</tissue>
    </source>
</reference>
<dbReference type="PANTHER" id="PTHR36337">
    <property type="entry name" value="OBSCURIN-LIKE PROTEIN"/>
    <property type="match status" value="1"/>
</dbReference>
<dbReference type="AlphaFoldDB" id="A0A2U1PG93"/>
<name>A0A2U1PG93_ARTAN</name>
<keyword evidence="2" id="KW-1185">Reference proteome</keyword>
<evidence type="ECO:0000313" key="1">
    <source>
        <dbReference type="EMBL" id="PWA84687.1"/>
    </source>
</evidence>
<dbReference type="OrthoDB" id="18975at2759"/>
<dbReference type="STRING" id="35608.A0A2U1PG93"/>
<dbReference type="EMBL" id="PKPP01001203">
    <property type="protein sequence ID" value="PWA84687.1"/>
    <property type="molecule type" value="Genomic_DNA"/>
</dbReference>
<dbReference type="PANTHER" id="PTHR36337:SF1">
    <property type="entry name" value="OBSCURIN-LIKE PROTEIN"/>
    <property type="match status" value="1"/>
</dbReference>
<protein>
    <submittedName>
        <fullName evidence="1">Uncharacterized protein</fullName>
    </submittedName>
</protein>
<dbReference type="Proteomes" id="UP000245207">
    <property type="component" value="Unassembled WGS sequence"/>
</dbReference>
<gene>
    <name evidence="1" type="ORF">CTI12_AA157350</name>
</gene>
<sequence>MASGVAALVRNLPAGSFAKFDEVVSAAGCATAGDGQNMVLNDLYAQVADSDDVTRKPSLMSWVQSLSYLSSQATISKAPKRHP</sequence>
<evidence type="ECO:0000313" key="2">
    <source>
        <dbReference type="Proteomes" id="UP000245207"/>
    </source>
</evidence>
<proteinExistence type="predicted"/>
<accession>A0A2U1PG93</accession>